<dbReference type="InterPro" id="IPR013154">
    <property type="entry name" value="ADH-like_N"/>
</dbReference>
<evidence type="ECO:0000259" key="7">
    <source>
        <dbReference type="Pfam" id="PF08240"/>
    </source>
</evidence>
<reference evidence="8" key="1">
    <citation type="journal article" date="2015" name="Nature">
        <title>Complex archaea that bridge the gap between prokaryotes and eukaryotes.</title>
        <authorList>
            <person name="Spang A."/>
            <person name="Saw J.H."/>
            <person name="Jorgensen S.L."/>
            <person name="Zaremba-Niedzwiedzka K."/>
            <person name="Martijn J."/>
            <person name="Lind A.E."/>
            <person name="van Eijk R."/>
            <person name="Schleper C."/>
            <person name="Guy L."/>
            <person name="Ettema T.J."/>
        </authorList>
    </citation>
    <scope>NUCLEOTIDE SEQUENCE</scope>
</reference>
<organism evidence="8">
    <name type="scientific">marine sediment metagenome</name>
    <dbReference type="NCBI Taxonomy" id="412755"/>
    <lineage>
        <taxon>unclassified sequences</taxon>
        <taxon>metagenomes</taxon>
        <taxon>ecological metagenomes</taxon>
    </lineage>
</organism>
<dbReference type="GO" id="GO:0046872">
    <property type="term" value="F:metal ion binding"/>
    <property type="evidence" value="ECO:0007669"/>
    <property type="project" value="UniProtKB-KW"/>
</dbReference>
<feature type="non-terminal residue" evidence="8">
    <location>
        <position position="215"/>
    </location>
</feature>
<protein>
    <recommendedName>
        <fullName evidence="9">Alcohol dehydrogenase-like C-terminal domain-containing protein</fullName>
    </recommendedName>
</protein>
<evidence type="ECO:0000313" key="8">
    <source>
        <dbReference type="EMBL" id="KKL51738.1"/>
    </source>
</evidence>
<evidence type="ECO:0000259" key="6">
    <source>
        <dbReference type="Pfam" id="PF00107"/>
    </source>
</evidence>
<accession>A0A0F9CQS7</accession>
<feature type="domain" description="Alcohol dehydrogenase-like N-terminal" evidence="7">
    <location>
        <begin position="27"/>
        <end position="87"/>
    </location>
</feature>
<dbReference type="SUPFAM" id="SSF51735">
    <property type="entry name" value="NAD(P)-binding Rossmann-fold domains"/>
    <property type="match status" value="1"/>
</dbReference>
<comment type="cofactor">
    <cofactor evidence="1">
        <name>Zn(2+)</name>
        <dbReference type="ChEBI" id="CHEBI:29105"/>
    </cofactor>
</comment>
<comment type="caution">
    <text evidence="8">The sequence shown here is derived from an EMBL/GenBank/DDBJ whole genome shotgun (WGS) entry which is preliminary data.</text>
</comment>
<keyword evidence="3" id="KW-0479">Metal-binding</keyword>
<dbReference type="InterPro" id="IPR013149">
    <property type="entry name" value="ADH-like_C"/>
</dbReference>
<dbReference type="Pfam" id="PF08240">
    <property type="entry name" value="ADH_N"/>
    <property type="match status" value="1"/>
</dbReference>
<name>A0A0F9CQS7_9ZZZZ</name>
<dbReference type="Gene3D" id="3.40.50.720">
    <property type="entry name" value="NAD(P)-binding Rossmann-like Domain"/>
    <property type="match status" value="1"/>
</dbReference>
<dbReference type="GO" id="GO:0016491">
    <property type="term" value="F:oxidoreductase activity"/>
    <property type="evidence" value="ECO:0007669"/>
    <property type="project" value="UniProtKB-KW"/>
</dbReference>
<dbReference type="InterPro" id="IPR036291">
    <property type="entry name" value="NAD(P)-bd_dom_sf"/>
</dbReference>
<dbReference type="Pfam" id="PF00107">
    <property type="entry name" value="ADH_zinc_N"/>
    <property type="match status" value="1"/>
</dbReference>
<evidence type="ECO:0000256" key="1">
    <source>
        <dbReference type="ARBA" id="ARBA00001947"/>
    </source>
</evidence>
<evidence type="ECO:0000256" key="2">
    <source>
        <dbReference type="ARBA" id="ARBA00008072"/>
    </source>
</evidence>
<sequence length="215" mass="22554">MRTTALEFVAKGEVGFCELGDPPAPEAGQMLVETKYTGVTNGTERHALMCEHGWGGKFPSRHGYQHVGQVAAVGEDVSDFAVGDWVFSGSYVGHRGWNVVAAAGLVIKLPDDLEPRSCALFGVAGVALRGVRRMGVGAGDNVWVVGQGPIGHFTAQAARAVGARVTVTDMVPKRLEAARAAGAHVALDAANEGTLQALKDAGPFDYIYDCCSAER</sequence>
<evidence type="ECO:0008006" key="9">
    <source>
        <dbReference type="Google" id="ProtNLM"/>
    </source>
</evidence>
<dbReference type="Gene3D" id="3.90.180.10">
    <property type="entry name" value="Medium-chain alcohol dehydrogenases, catalytic domain"/>
    <property type="match status" value="2"/>
</dbReference>
<feature type="domain" description="Alcohol dehydrogenase-like C-terminal" evidence="6">
    <location>
        <begin position="149"/>
        <end position="213"/>
    </location>
</feature>
<evidence type="ECO:0000256" key="4">
    <source>
        <dbReference type="ARBA" id="ARBA00022833"/>
    </source>
</evidence>
<dbReference type="InterPro" id="IPR011032">
    <property type="entry name" value="GroES-like_sf"/>
</dbReference>
<dbReference type="EMBL" id="LAZR01032143">
    <property type="protein sequence ID" value="KKL51738.1"/>
    <property type="molecule type" value="Genomic_DNA"/>
</dbReference>
<keyword evidence="5" id="KW-0560">Oxidoreductase</keyword>
<evidence type="ECO:0000256" key="5">
    <source>
        <dbReference type="ARBA" id="ARBA00023002"/>
    </source>
</evidence>
<gene>
    <name evidence="8" type="ORF">LCGC14_2292470</name>
</gene>
<dbReference type="PANTHER" id="PTHR43350">
    <property type="entry name" value="NAD-DEPENDENT ALCOHOL DEHYDROGENASE"/>
    <property type="match status" value="1"/>
</dbReference>
<dbReference type="AlphaFoldDB" id="A0A0F9CQS7"/>
<keyword evidence="4" id="KW-0862">Zinc</keyword>
<dbReference type="PANTHER" id="PTHR43350:SF19">
    <property type="entry name" value="D-GULOSIDE 3-DEHYDROGENASE"/>
    <property type="match status" value="1"/>
</dbReference>
<dbReference type="SUPFAM" id="SSF50129">
    <property type="entry name" value="GroES-like"/>
    <property type="match status" value="1"/>
</dbReference>
<comment type="similarity">
    <text evidence="2">Belongs to the zinc-containing alcohol dehydrogenase family.</text>
</comment>
<evidence type="ECO:0000256" key="3">
    <source>
        <dbReference type="ARBA" id="ARBA00022723"/>
    </source>
</evidence>
<proteinExistence type="inferred from homology"/>